<evidence type="ECO:0000256" key="5">
    <source>
        <dbReference type="ARBA" id="ARBA00022771"/>
    </source>
</evidence>
<feature type="compositionally biased region" description="Basic and acidic residues" evidence="13">
    <location>
        <begin position="727"/>
        <end position="744"/>
    </location>
</feature>
<dbReference type="PROSITE" id="PS51805">
    <property type="entry name" value="EPHD"/>
    <property type="match status" value="1"/>
</dbReference>
<dbReference type="PROSITE" id="PS01359">
    <property type="entry name" value="ZF_PHD_1"/>
    <property type="match status" value="1"/>
</dbReference>
<dbReference type="GO" id="GO:0006357">
    <property type="term" value="P:regulation of transcription by RNA polymerase II"/>
    <property type="evidence" value="ECO:0007669"/>
    <property type="project" value="TreeGrafter"/>
</dbReference>
<dbReference type="FunFam" id="3.30.40.10:FF:000007">
    <property type="entry name" value="Bromodomain containing 1, isoform CRA_b"/>
    <property type="match status" value="1"/>
</dbReference>
<dbReference type="Pfam" id="PF00439">
    <property type="entry name" value="Bromodomain"/>
    <property type="match status" value="1"/>
</dbReference>
<dbReference type="InterPro" id="IPR018359">
    <property type="entry name" value="Bromodomain_CS"/>
</dbReference>
<evidence type="ECO:0000313" key="18">
    <source>
        <dbReference type="EMBL" id="KAF8763177.1"/>
    </source>
</evidence>
<feature type="compositionally biased region" description="Basic and acidic residues" evidence="13">
    <location>
        <begin position="150"/>
        <end position="160"/>
    </location>
</feature>
<feature type="compositionally biased region" description="Low complexity" evidence="13">
    <location>
        <begin position="1256"/>
        <end position="1272"/>
    </location>
</feature>
<feature type="region of interest" description="Disordered" evidence="13">
    <location>
        <begin position="447"/>
        <end position="474"/>
    </location>
</feature>
<dbReference type="PROSITE" id="PS50014">
    <property type="entry name" value="BROMODOMAIN_2"/>
    <property type="match status" value="1"/>
</dbReference>
<feature type="coiled-coil region" evidence="12">
    <location>
        <begin position="578"/>
        <end position="605"/>
    </location>
</feature>
<feature type="region of interest" description="Disordered" evidence="13">
    <location>
        <begin position="797"/>
        <end position="869"/>
    </location>
</feature>
<dbReference type="Gene3D" id="2.30.30.140">
    <property type="match status" value="1"/>
</dbReference>
<evidence type="ECO:0000313" key="19">
    <source>
        <dbReference type="Proteomes" id="UP000807504"/>
    </source>
</evidence>
<dbReference type="Pfam" id="PF13831">
    <property type="entry name" value="PHD_2"/>
    <property type="match status" value="1"/>
</dbReference>
<evidence type="ECO:0000259" key="15">
    <source>
        <dbReference type="PROSITE" id="PS50016"/>
    </source>
</evidence>
<feature type="region of interest" description="Disordered" evidence="13">
    <location>
        <begin position="883"/>
        <end position="929"/>
    </location>
</feature>
<evidence type="ECO:0000256" key="6">
    <source>
        <dbReference type="ARBA" id="ARBA00022833"/>
    </source>
</evidence>
<keyword evidence="4" id="KW-0677">Repeat</keyword>
<feature type="compositionally biased region" description="Basic and acidic residues" evidence="13">
    <location>
        <begin position="124"/>
        <end position="140"/>
    </location>
</feature>
<evidence type="ECO:0000256" key="8">
    <source>
        <dbReference type="ARBA" id="ARBA00023117"/>
    </source>
</evidence>
<dbReference type="SUPFAM" id="SSF63748">
    <property type="entry name" value="Tudor/PWWP/MBT"/>
    <property type="match status" value="1"/>
</dbReference>
<dbReference type="Proteomes" id="UP000807504">
    <property type="component" value="Unassembled WGS sequence"/>
</dbReference>
<evidence type="ECO:0000256" key="13">
    <source>
        <dbReference type="SAM" id="MobiDB-lite"/>
    </source>
</evidence>
<dbReference type="InterPro" id="IPR050701">
    <property type="entry name" value="Histone_Mod_Regulator"/>
</dbReference>
<keyword evidence="9" id="KW-0539">Nucleus</keyword>
<feature type="domain" description="Bromo" evidence="14">
    <location>
        <begin position="619"/>
        <end position="689"/>
    </location>
</feature>
<evidence type="ECO:0000256" key="2">
    <source>
        <dbReference type="ARBA" id="ARBA00022553"/>
    </source>
</evidence>
<dbReference type="SUPFAM" id="SSF57903">
    <property type="entry name" value="FYVE/PHD zinc finger"/>
    <property type="match status" value="1"/>
</dbReference>
<dbReference type="InterPro" id="IPR036427">
    <property type="entry name" value="Bromodomain-like_sf"/>
</dbReference>
<feature type="compositionally biased region" description="Basic and acidic residues" evidence="13">
    <location>
        <begin position="885"/>
        <end position="901"/>
    </location>
</feature>
<evidence type="ECO:0000259" key="14">
    <source>
        <dbReference type="PROSITE" id="PS50014"/>
    </source>
</evidence>
<dbReference type="SMART" id="SM00293">
    <property type="entry name" value="PWWP"/>
    <property type="match status" value="1"/>
</dbReference>
<feature type="compositionally biased region" description="Basic and acidic residues" evidence="13">
    <location>
        <begin position="1094"/>
        <end position="1109"/>
    </location>
</feature>
<keyword evidence="6" id="KW-0862">Zinc</keyword>
<dbReference type="PANTHER" id="PTHR13793:SF107">
    <property type="entry name" value="BROMODOMAIN-CONTAINING PROTEIN HOMOLOG"/>
    <property type="match status" value="1"/>
</dbReference>
<dbReference type="SMART" id="SM00249">
    <property type="entry name" value="PHD"/>
    <property type="match status" value="2"/>
</dbReference>
<organism evidence="18 19">
    <name type="scientific">Argiope bruennichi</name>
    <name type="common">Wasp spider</name>
    <name type="synonym">Aranea bruennichi</name>
    <dbReference type="NCBI Taxonomy" id="94029"/>
    <lineage>
        <taxon>Eukaryota</taxon>
        <taxon>Metazoa</taxon>
        <taxon>Ecdysozoa</taxon>
        <taxon>Arthropoda</taxon>
        <taxon>Chelicerata</taxon>
        <taxon>Arachnida</taxon>
        <taxon>Araneae</taxon>
        <taxon>Araneomorphae</taxon>
        <taxon>Entelegynae</taxon>
        <taxon>Araneoidea</taxon>
        <taxon>Araneidae</taxon>
        <taxon>Argiope</taxon>
    </lineage>
</organism>
<reference evidence="18" key="2">
    <citation type="submission" date="2020-06" db="EMBL/GenBank/DDBJ databases">
        <authorList>
            <person name="Sheffer M."/>
        </authorList>
    </citation>
    <scope>NUCLEOTIDE SEQUENCE</scope>
</reference>
<feature type="region of interest" description="Disordered" evidence="13">
    <location>
        <begin position="49"/>
        <end position="91"/>
    </location>
</feature>
<evidence type="ECO:0000256" key="12">
    <source>
        <dbReference type="SAM" id="Coils"/>
    </source>
</evidence>
<dbReference type="Pfam" id="PF10513">
    <property type="entry name" value="EPL1"/>
    <property type="match status" value="1"/>
</dbReference>
<dbReference type="GO" id="GO:0008270">
    <property type="term" value="F:zinc ion binding"/>
    <property type="evidence" value="ECO:0007669"/>
    <property type="project" value="UniProtKB-KW"/>
</dbReference>
<keyword evidence="7" id="KW-0007">Acetylation</keyword>
<feature type="region of interest" description="Disordered" evidence="13">
    <location>
        <begin position="124"/>
        <end position="162"/>
    </location>
</feature>
<feature type="coiled-coil region" evidence="12">
    <location>
        <begin position="1466"/>
        <end position="1493"/>
    </location>
</feature>
<evidence type="ECO:0000256" key="11">
    <source>
        <dbReference type="PROSITE-ProRule" id="PRU00146"/>
    </source>
</evidence>
<feature type="compositionally biased region" description="Polar residues" evidence="13">
    <location>
        <begin position="1214"/>
        <end position="1246"/>
    </location>
</feature>
<feature type="compositionally biased region" description="Basic and acidic residues" evidence="13">
    <location>
        <begin position="1280"/>
        <end position="1293"/>
    </location>
</feature>
<feature type="domain" description="PHD-type" evidence="17">
    <location>
        <begin position="321"/>
        <end position="442"/>
    </location>
</feature>
<dbReference type="Gene3D" id="1.20.920.10">
    <property type="entry name" value="Bromodomain-like"/>
    <property type="match status" value="1"/>
</dbReference>
<keyword evidence="3" id="KW-0479">Metal-binding</keyword>
<dbReference type="InterPro" id="IPR013087">
    <property type="entry name" value="Znf_C2H2_type"/>
</dbReference>
<feature type="compositionally biased region" description="Basic residues" evidence="13">
    <location>
        <begin position="59"/>
        <end position="73"/>
    </location>
</feature>
<feature type="region of interest" description="Disordered" evidence="13">
    <location>
        <begin position="727"/>
        <end position="752"/>
    </location>
</feature>
<comment type="subcellular location">
    <subcellularLocation>
        <location evidence="1">Nucleus</location>
    </subcellularLocation>
</comment>
<evidence type="ECO:0000256" key="10">
    <source>
        <dbReference type="PROSITE-ProRule" id="PRU00035"/>
    </source>
</evidence>
<dbReference type="CDD" id="cd15572">
    <property type="entry name" value="PHD_BRPF"/>
    <property type="match status" value="1"/>
</dbReference>
<dbReference type="InterPro" id="IPR011011">
    <property type="entry name" value="Znf_FYVE_PHD"/>
</dbReference>
<dbReference type="InterPro" id="IPR019542">
    <property type="entry name" value="Enhancer_polycomb-like_N"/>
</dbReference>
<feature type="compositionally biased region" description="Basic and acidic residues" evidence="13">
    <location>
        <begin position="910"/>
        <end position="926"/>
    </location>
</feature>
<dbReference type="SMART" id="SM00297">
    <property type="entry name" value="BROMO"/>
    <property type="match status" value="1"/>
</dbReference>
<dbReference type="FunFam" id="3.30.40.10:FF:000008">
    <property type="entry name" value="Bromodomain containing 1, isoform CRA_a"/>
    <property type="match status" value="1"/>
</dbReference>
<dbReference type="InterPro" id="IPR001965">
    <property type="entry name" value="Znf_PHD"/>
</dbReference>
<dbReference type="InterPro" id="IPR034732">
    <property type="entry name" value="EPHD"/>
</dbReference>
<dbReference type="SUPFAM" id="SSF47370">
    <property type="entry name" value="Bromodomain"/>
    <property type="match status" value="1"/>
</dbReference>
<evidence type="ECO:0000259" key="17">
    <source>
        <dbReference type="PROSITE" id="PS51805"/>
    </source>
</evidence>
<feature type="compositionally biased region" description="Basic and acidic residues" evidence="13">
    <location>
        <begin position="850"/>
        <end position="869"/>
    </location>
</feature>
<keyword evidence="12" id="KW-0175">Coiled coil</keyword>
<sequence>MVLDFDVKTFCQNLRATKPPYECPVKSCGKIYKSFPGIQFHLYNYDHDNPPIQHSPSSKIRKKKGKWHPRSNRRSPSPMQISSSPRESLRYNEPQKVVEVDLNGQVHHLNIAEPIDFVLHDGTENQKKNEPKQEKVEVKHTKAKITKASKHSDASKKQKEIPTSIPKLPEASFRIIEDYNAPDAPPMPTAYYRFIEKSLEELDEDVEYDMDEEDCVWLDIMNERRRKEDLSEVSPDTFELLMDRLEKESYFQSQSTGKDLGPSIDEDAVCCICNDGECQNSNAILFCDMCNLAVHQECYGVPYIPEGQWLCRRCLQSPSRAVDCVLCPNKGGAFKQTDDGRWAHVVCALWIPEVCFANTVFLEPLDSIENIPPARWKLSCYICKQRSVGACIQCHKANCYTAFHVTCAQQAGLYMRMEAVRENNANGTSYNVRKTAYCDVHAPADMDSNQDEDSGKTDTFKKAKAKAKSREKMKKARKILAEKRTAVPIVSLPTIPPERLTKISSMVSMPKKQSFLDRLLSYWILKRQSRNGVPLLRRLQTAQSSRRDHDIDKECASLGEQLQYWQKLRQDLERARLLVELIRKREKLKREYTRAHQLVTEMEIQPLIVKLRSVIEQLRERDVGEIFAKPVDLNEVPDYLEYIKHPMDLSTMLKKVEAYKYKSFDAFESDFNLMIKNCLSYNSKDTVFYRAALKMREQGGFILREARKFIAANFDFKTGLFLDKGPKIEEDSKSSDAEDNRNEKPSSTPERQLERILHKLDEAHKMKLGVSRTRRIKRLRMEANILRRKISIRASLHRKRKRLGTDSQTFSSEIKSEPNDTSLLNANESSHSTGGKSRVKQEDSQIVQDSKVEKEFQKSKSRMDQDKSKDEINVFTSCRRKGRFKKLDKSTQKAKKADDVPRSLTRNRARTKESLHEMEEKSENIKTETPTSDLRVKIKEKDNTTIEKDKKFLRTPLRRAAKEGVHNMIFTDTDDDDKCSSDFPPVSPQKAIFYGRNLRNHGTDSTDEQVECSPRVGRPRKCQKVPLKSVSNKLKNLSPPPPSLSKPLKGSPAASESVSSQDSKIQKSPPSASISPKSLKTSSPPILKPQISIGHHDSDTEKSQAETEKSQTSAIKKSHKREGSPKTSVNMRTRRSMVTRRESLKEVSSEASEPETDKSSSEMKERETRSKSARAQSRSQSENDVLSTSRKGLRKNRSTSLTTEGESMKKKTSALGSTTSVCLSQFSTPSVPQTDSFKVYRSNNQDHGTDSDDNNTESSSISTKSTSSSGSDGDSDTDSDGERSQSGSKKDKSLNSSVEFNAEEQQHLIELQPLDLVWAKCRGYPWYPALIISPNMPNSGYFHNGVPIPVPPEDVLALKSNYEEDVYLVLFFDTKRTWQWLPRNKLEPLGVDSKLDKARLVESKKAAERKAVKKAFENAILHRCRVTGESTIISNESGDALALTISKHGLAESQCLLKFVDILPCTEELKQELDEIKEEAEALMEVQKELKCKIDKELDVVCKKIMDLQSRSGCKTEQSKAAATVLKSRMANLEVK</sequence>
<reference evidence="18" key="1">
    <citation type="journal article" date="2020" name="bioRxiv">
        <title>Chromosome-level reference genome of the European wasp spider Argiope bruennichi: a resource for studies on range expansion and evolutionary adaptation.</title>
        <authorList>
            <person name="Sheffer M.M."/>
            <person name="Hoppe A."/>
            <person name="Krehenwinkel H."/>
            <person name="Uhl G."/>
            <person name="Kuss A.W."/>
            <person name="Jensen L."/>
            <person name="Jensen C."/>
            <person name="Gillespie R.G."/>
            <person name="Hoff K.J."/>
            <person name="Prost S."/>
        </authorList>
    </citation>
    <scope>NUCLEOTIDE SEQUENCE</scope>
</reference>
<feature type="domain" description="PHD-type" evidence="15">
    <location>
        <begin position="267"/>
        <end position="317"/>
    </location>
</feature>
<dbReference type="InterPro" id="IPR019786">
    <property type="entry name" value="Zinc_finger_PHD-type_CS"/>
</dbReference>
<keyword evidence="19" id="KW-1185">Reference proteome</keyword>
<keyword evidence="8 10" id="KW-0103">Bromodomain</keyword>
<name>A0A8T0DZE9_ARGBR</name>
<dbReference type="FunFam" id="2.30.30.140:FF:000008">
    <property type="entry name" value="Bromodomain containing 1, isoform CRA_b"/>
    <property type="match status" value="1"/>
</dbReference>
<gene>
    <name evidence="18" type="ORF">HNY73_021384</name>
</gene>
<dbReference type="InterPro" id="IPR013083">
    <property type="entry name" value="Znf_RING/FYVE/PHD"/>
</dbReference>
<feature type="compositionally biased region" description="Basic residues" evidence="13">
    <location>
        <begin position="462"/>
        <end position="474"/>
    </location>
</feature>
<dbReference type="InterPro" id="IPR000313">
    <property type="entry name" value="PWWP_dom"/>
</dbReference>
<dbReference type="Pfam" id="PF13832">
    <property type="entry name" value="zf-HC5HC2H_2"/>
    <property type="match status" value="1"/>
</dbReference>
<evidence type="ECO:0000256" key="7">
    <source>
        <dbReference type="ARBA" id="ARBA00022990"/>
    </source>
</evidence>
<protein>
    <submittedName>
        <fullName evidence="18">Peregrin like protein</fullName>
    </submittedName>
</protein>
<dbReference type="PANTHER" id="PTHR13793">
    <property type="entry name" value="PHD FINGER PROTEINS"/>
    <property type="match status" value="1"/>
</dbReference>
<dbReference type="InterPro" id="IPR001487">
    <property type="entry name" value="Bromodomain"/>
</dbReference>
<evidence type="ECO:0000256" key="1">
    <source>
        <dbReference type="ARBA" id="ARBA00004123"/>
    </source>
</evidence>
<dbReference type="EMBL" id="JABXBU010002231">
    <property type="protein sequence ID" value="KAF8763177.1"/>
    <property type="molecule type" value="Genomic_DNA"/>
</dbReference>
<feature type="compositionally biased region" description="Basic and acidic residues" evidence="13">
    <location>
        <begin position="1155"/>
        <end position="1170"/>
    </location>
</feature>
<proteinExistence type="predicted"/>
<evidence type="ECO:0000256" key="9">
    <source>
        <dbReference type="ARBA" id="ARBA00023242"/>
    </source>
</evidence>
<dbReference type="InterPro" id="IPR019787">
    <property type="entry name" value="Znf_PHD-finger"/>
</dbReference>
<dbReference type="Gene3D" id="3.30.40.10">
    <property type="entry name" value="Zinc/RING finger domain, C3HC4 (zinc finger)"/>
    <property type="match status" value="2"/>
</dbReference>
<keyword evidence="2" id="KW-0597">Phosphoprotein</keyword>
<dbReference type="GO" id="GO:0005634">
    <property type="term" value="C:nucleus"/>
    <property type="evidence" value="ECO:0007669"/>
    <property type="project" value="UniProtKB-SubCell"/>
</dbReference>
<feature type="domain" description="PWWP" evidence="16">
    <location>
        <begin position="1313"/>
        <end position="1392"/>
    </location>
</feature>
<feature type="region of interest" description="Disordered" evidence="13">
    <location>
        <begin position="995"/>
        <end position="1296"/>
    </location>
</feature>
<dbReference type="Pfam" id="PF00855">
    <property type="entry name" value="PWWP"/>
    <property type="match status" value="1"/>
</dbReference>
<evidence type="ECO:0000256" key="4">
    <source>
        <dbReference type="ARBA" id="ARBA00022737"/>
    </source>
</evidence>
<dbReference type="PROSITE" id="PS50016">
    <property type="entry name" value="ZF_PHD_2"/>
    <property type="match status" value="1"/>
</dbReference>
<dbReference type="PROSITE" id="PS00028">
    <property type="entry name" value="ZINC_FINGER_C2H2_1"/>
    <property type="match status" value="1"/>
</dbReference>
<evidence type="ECO:0000256" key="3">
    <source>
        <dbReference type="ARBA" id="ARBA00022723"/>
    </source>
</evidence>
<feature type="compositionally biased region" description="Polar residues" evidence="13">
    <location>
        <begin position="805"/>
        <end position="835"/>
    </location>
</feature>
<dbReference type="PROSITE" id="PS50812">
    <property type="entry name" value="PWWP"/>
    <property type="match status" value="1"/>
</dbReference>
<dbReference type="PRINTS" id="PR00503">
    <property type="entry name" value="BROMODOMAIN"/>
</dbReference>
<feature type="compositionally biased region" description="Low complexity" evidence="13">
    <location>
        <begin position="1066"/>
        <end position="1078"/>
    </location>
</feature>
<keyword evidence="5 11" id="KW-0863">Zinc-finger</keyword>
<dbReference type="CDD" id="cd05839">
    <property type="entry name" value="PWWP_BRPF"/>
    <property type="match status" value="1"/>
</dbReference>
<feature type="compositionally biased region" description="Basic and acidic residues" evidence="13">
    <location>
        <begin position="1139"/>
        <end position="1148"/>
    </location>
</feature>
<comment type="caution">
    <text evidence="18">The sequence shown here is derived from an EMBL/GenBank/DDBJ whole genome shotgun (WGS) entry which is preliminary data.</text>
</comment>
<evidence type="ECO:0000259" key="16">
    <source>
        <dbReference type="PROSITE" id="PS50812"/>
    </source>
</evidence>
<accession>A0A8T0DZE9</accession>
<dbReference type="PROSITE" id="PS00633">
    <property type="entry name" value="BROMODOMAIN_1"/>
    <property type="match status" value="1"/>
</dbReference>
<feature type="compositionally biased region" description="Polar residues" evidence="13">
    <location>
        <begin position="74"/>
        <end position="86"/>
    </location>
</feature>